<evidence type="ECO:0000256" key="1">
    <source>
        <dbReference type="ARBA" id="ARBA00023002"/>
    </source>
</evidence>
<keyword evidence="1" id="KW-0560">Oxidoreductase</keyword>
<gene>
    <name evidence="4" type="ORF">HXA33_19880</name>
</gene>
<evidence type="ECO:0000313" key="4">
    <source>
        <dbReference type="EMBL" id="MCR6098774.1"/>
    </source>
</evidence>
<dbReference type="InterPro" id="IPR055170">
    <property type="entry name" value="GFO_IDH_MocA-like_dom"/>
</dbReference>
<sequence>MTMIKAGVVGCGNISSIYLENCQKFDHLTIVACADLDHKKAKAQAANYHIPNACKTEELLQNHDIELIINLTTPDAHGPVCMQALEAGKHVYTEKPLAVTLEEGQHILKLAKEKGLLVGCAPDTFLGVGIQTAIQAIEKGEIGKPIGASAFMIGRGHEHWHPDPEFYYDVGGGPMFDMGPYYLTALTALLGPMTRLSGSTRVSYPVRTILSEPKYGQKIQVSTPTHITGVIDFDNGAIASITTSFDAFGGSSLPHIEIYGDKGTLLVPDPNTFGGPVKLRKRDEKEFVSMPLTNHPAENSRGLGVADMATSILNGKPHRANGELGYHVLEAMHGIHTASSSETYYKMQSTCQRPEPLPTSIHFT</sequence>
<dbReference type="SUPFAM" id="SSF51735">
    <property type="entry name" value="NAD(P)-binding Rossmann-fold domains"/>
    <property type="match status" value="1"/>
</dbReference>
<feature type="domain" description="Gfo/Idh/MocA-like oxidoreductase N-terminal" evidence="2">
    <location>
        <begin position="4"/>
        <end position="118"/>
    </location>
</feature>
<evidence type="ECO:0000259" key="2">
    <source>
        <dbReference type="Pfam" id="PF01408"/>
    </source>
</evidence>
<accession>A0A9Q4B5L5</accession>
<dbReference type="Proteomes" id="UP001057753">
    <property type="component" value="Unassembled WGS sequence"/>
</dbReference>
<reference evidence="4" key="1">
    <citation type="submission" date="2020-06" db="EMBL/GenBank/DDBJ databases">
        <title>Insight into the genomes of haloalkaliphilic bacilli from Kenyan soda lakes.</title>
        <authorList>
            <person name="Mwirichia R."/>
            <person name="Villamizar G.C."/>
            <person name="Poehlein A."/>
            <person name="Mugweru J."/>
            <person name="Kipnyargis A."/>
            <person name="Kiplimo D."/>
            <person name="Orwa P."/>
            <person name="Daniel R."/>
        </authorList>
    </citation>
    <scope>NUCLEOTIDE SEQUENCE</scope>
    <source>
        <strain evidence="4">B1096_S55</strain>
    </source>
</reference>
<dbReference type="Gene3D" id="3.30.360.10">
    <property type="entry name" value="Dihydrodipicolinate Reductase, domain 2"/>
    <property type="match status" value="1"/>
</dbReference>
<dbReference type="RefSeq" id="WP_257823159.1">
    <property type="nucleotide sequence ID" value="NZ_JABXYM010000002.1"/>
</dbReference>
<dbReference type="Gene3D" id="3.40.50.720">
    <property type="entry name" value="NAD(P)-binding Rossmann-like Domain"/>
    <property type="match status" value="1"/>
</dbReference>
<feature type="domain" description="GFO/IDH/MocA-like oxidoreductase" evidence="3">
    <location>
        <begin position="130"/>
        <end position="265"/>
    </location>
</feature>
<dbReference type="InterPro" id="IPR036291">
    <property type="entry name" value="NAD(P)-bd_dom_sf"/>
</dbReference>
<dbReference type="InterPro" id="IPR000683">
    <property type="entry name" value="Gfo/Idh/MocA-like_OxRdtase_N"/>
</dbReference>
<keyword evidence="5" id="KW-1185">Reference proteome</keyword>
<dbReference type="AlphaFoldDB" id="A0A9Q4B5L5"/>
<protein>
    <submittedName>
        <fullName evidence="4">Gfo/Idh/MocA family oxidoreductase</fullName>
    </submittedName>
</protein>
<dbReference type="GO" id="GO:0016491">
    <property type="term" value="F:oxidoreductase activity"/>
    <property type="evidence" value="ECO:0007669"/>
    <property type="project" value="UniProtKB-KW"/>
</dbReference>
<proteinExistence type="predicted"/>
<dbReference type="Pfam" id="PF22725">
    <property type="entry name" value="GFO_IDH_MocA_C3"/>
    <property type="match status" value="1"/>
</dbReference>
<organism evidence="4 5">
    <name type="scientific">Salipaludibacillus agaradhaerens</name>
    <name type="common">Bacillus agaradhaerens</name>
    <dbReference type="NCBI Taxonomy" id="76935"/>
    <lineage>
        <taxon>Bacteria</taxon>
        <taxon>Bacillati</taxon>
        <taxon>Bacillota</taxon>
        <taxon>Bacilli</taxon>
        <taxon>Bacillales</taxon>
        <taxon>Bacillaceae</taxon>
    </lineage>
</organism>
<evidence type="ECO:0000259" key="3">
    <source>
        <dbReference type="Pfam" id="PF22725"/>
    </source>
</evidence>
<dbReference type="SUPFAM" id="SSF55347">
    <property type="entry name" value="Glyceraldehyde-3-phosphate dehydrogenase-like, C-terminal domain"/>
    <property type="match status" value="1"/>
</dbReference>
<comment type="caution">
    <text evidence="4">The sequence shown here is derived from an EMBL/GenBank/DDBJ whole genome shotgun (WGS) entry which is preliminary data.</text>
</comment>
<dbReference type="EMBL" id="JABXYM010000002">
    <property type="protein sequence ID" value="MCR6098774.1"/>
    <property type="molecule type" value="Genomic_DNA"/>
</dbReference>
<dbReference type="GO" id="GO:0000166">
    <property type="term" value="F:nucleotide binding"/>
    <property type="evidence" value="ECO:0007669"/>
    <property type="project" value="InterPro"/>
</dbReference>
<dbReference type="InterPro" id="IPR050463">
    <property type="entry name" value="Gfo/Idh/MocA_oxidrdct_glycsds"/>
</dbReference>
<dbReference type="PANTHER" id="PTHR43818:SF11">
    <property type="entry name" value="BCDNA.GH03377"/>
    <property type="match status" value="1"/>
</dbReference>
<dbReference type="Pfam" id="PF01408">
    <property type="entry name" value="GFO_IDH_MocA"/>
    <property type="match status" value="1"/>
</dbReference>
<evidence type="ECO:0000313" key="5">
    <source>
        <dbReference type="Proteomes" id="UP001057753"/>
    </source>
</evidence>
<name>A0A9Q4B5L5_SALAG</name>
<dbReference type="PANTHER" id="PTHR43818">
    <property type="entry name" value="BCDNA.GH03377"/>
    <property type="match status" value="1"/>
</dbReference>